<sequence length="106" mass="12130">MKTSSFLSSLLSLIFIIKTNLFPSVKLSEATYNTFRYPENYNQIELPKVDGPESFAFDCHGNGPYASVSDGRILKWQGPNLGWKEFATTSPNRQDFFPYIAIYMCR</sequence>
<dbReference type="Pfam" id="PF20067">
    <property type="entry name" value="SSL_N"/>
    <property type="match status" value="1"/>
</dbReference>
<dbReference type="EMBL" id="BTGU01000008">
    <property type="protein sequence ID" value="GMN38893.1"/>
    <property type="molecule type" value="Genomic_DNA"/>
</dbReference>
<accession>A0AA88A482</accession>
<dbReference type="Proteomes" id="UP001187192">
    <property type="component" value="Unassembled WGS sequence"/>
</dbReference>
<feature type="signal peptide" evidence="1">
    <location>
        <begin position="1"/>
        <end position="21"/>
    </location>
</feature>
<protein>
    <submittedName>
        <fullName evidence="2">Uncharacterized protein</fullName>
    </submittedName>
</protein>
<organism evidence="2 3">
    <name type="scientific">Ficus carica</name>
    <name type="common">Common fig</name>
    <dbReference type="NCBI Taxonomy" id="3494"/>
    <lineage>
        <taxon>Eukaryota</taxon>
        <taxon>Viridiplantae</taxon>
        <taxon>Streptophyta</taxon>
        <taxon>Embryophyta</taxon>
        <taxon>Tracheophyta</taxon>
        <taxon>Spermatophyta</taxon>
        <taxon>Magnoliopsida</taxon>
        <taxon>eudicotyledons</taxon>
        <taxon>Gunneridae</taxon>
        <taxon>Pentapetalae</taxon>
        <taxon>rosids</taxon>
        <taxon>fabids</taxon>
        <taxon>Rosales</taxon>
        <taxon>Moraceae</taxon>
        <taxon>Ficeae</taxon>
        <taxon>Ficus</taxon>
    </lineage>
</organism>
<dbReference type="GO" id="GO:0016787">
    <property type="term" value="F:hydrolase activity"/>
    <property type="evidence" value="ECO:0007669"/>
    <property type="project" value="TreeGrafter"/>
</dbReference>
<evidence type="ECO:0000313" key="2">
    <source>
        <dbReference type="EMBL" id="GMN38893.1"/>
    </source>
</evidence>
<keyword evidence="3" id="KW-1185">Reference proteome</keyword>
<name>A0AA88A482_FICCA</name>
<dbReference type="PANTHER" id="PTHR10426:SF86">
    <property type="entry name" value="PROTEIN STRICTOSIDINE SYNTHASE-LIKE 10-LIKE"/>
    <property type="match status" value="1"/>
</dbReference>
<evidence type="ECO:0000313" key="3">
    <source>
        <dbReference type="Proteomes" id="UP001187192"/>
    </source>
</evidence>
<evidence type="ECO:0000256" key="1">
    <source>
        <dbReference type="SAM" id="SignalP"/>
    </source>
</evidence>
<gene>
    <name evidence="2" type="ORF">TIFTF001_008128</name>
</gene>
<reference evidence="2" key="1">
    <citation type="submission" date="2023-07" db="EMBL/GenBank/DDBJ databases">
        <title>draft genome sequence of fig (Ficus carica).</title>
        <authorList>
            <person name="Takahashi T."/>
            <person name="Nishimura K."/>
        </authorList>
    </citation>
    <scope>NUCLEOTIDE SEQUENCE</scope>
</reference>
<dbReference type="InterPro" id="IPR011042">
    <property type="entry name" value="6-blade_b-propeller_TolB-like"/>
</dbReference>
<feature type="chain" id="PRO_5041667485" evidence="1">
    <location>
        <begin position="22"/>
        <end position="106"/>
    </location>
</feature>
<dbReference type="AlphaFoldDB" id="A0AA88A482"/>
<comment type="caution">
    <text evidence="2">The sequence shown here is derived from an EMBL/GenBank/DDBJ whole genome shotgun (WGS) entry which is preliminary data.</text>
</comment>
<dbReference type="GO" id="GO:0012505">
    <property type="term" value="C:endomembrane system"/>
    <property type="evidence" value="ECO:0007669"/>
    <property type="project" value="TreeGrafter"/>
</dbReference>
<proteinExistence type="predicted"/>
<dbReference type="Gene3D" id="2.120.10.30">
    <property type="entry name" value="TolB, C-terminal domain"/>
    <property type="match status" value="1"/>
</dbReference>
<dbReference type="PANTHER" id="PTHR10426">
    <property type="entry name" value="STRICTOSIDINE SYNTHASE-RELATED"/>
    <property type="match status" value="1"/>
</dbReference>
<keyword evidence="1" id="KW-0732">Signal</keyword>